<dbReference type="PATRIC" id="fig|1166018.3.peg.2967"/>
<dbReference type="eggNOG" id="COG4403">
    <property type="taxonomic scope" value="Bacteria"/>
</dbReference>
<proteinExistence type="predicted"/>
<organism evidence="1 2">
    <name type="scientific">Fibrella aestuarina BUZ 2</name>
    <dbReference type="NCBI Taxonomy" id="1166018"/>
    <lineage>
        <taxon>Bacteria</taxon>
        <taxon>Pseudomonadati</taxon>
        <taxon>Bacteroidota</taxon>
        <taxon>Cytophagia</taxon>
        <taxon>Cytophagales</taxon>
        <taxon>Spirosomataceae</taxon>
        <taxon>Fibrella</taxon>
    </lineage>
</organism>
<dbReference type="KEGG" id="fae:FAES_1244"/>
<dbReference type="Gene3D" id="1.50.10.20">
    <property type="match status" value="1"/>
</dbReference>
<dbReference type="Proteomes" id="UP000011058">
    <property type="component" value="Chromosome"/>
</dbReference>
<dbReference type="InterPro" id="IPR007822">
    <property type="entry name" value="LANC-like"/>
</dbReference>
<keyword evidence="2" id="KW-1185">Reference proteome</keyword>
<dbReference type="AlphaFoldDB" id="I0K551"/>
<name>I0K551_9BACT</name>
<dbReference type="SUPFAM" id="SSF158745">
    <property type="entry name" value="LanC-like"/>
    <property type="match status" value="1"/>
</dbReference>
<evidence type="ECO:0000313" key="2">
    <source>
        <dbReference type="Proteomes" id="UP000011058"/>
    </source>
</evidence>
<accession>I0K551</accession>
<sequence length="349" mass="39102">MVPTVGSPKYPISTMPLLEAALMQAWQGSYAAWYQVRKQAITDDLGQDPTNRLLLLLGEEITSTSRFTPEQQALDAYLFSTVQGPIANNQWAVADGTAPLIGHFASRRTRGHLQYDTYEKPLIEGALAYLSTALDAATIDLSLATGLTGKLLSVGSVYDNELFDNFSHPVMPEIDRLLRQYIRLLQQSRLPIDASLEQFVQFPNLISKTDNLWEEPEHGGWAEGDLGQAMLLAQCGRWLNQPDLLKWAIRVAAYTIHRRKIGQMQIDTPGIRYGMAGMMRLYQRVYELTGEPTIELEAQLWRQQLHTLLPTLEGATAPDYSLFDGLLGLYGAMQTRYDGSDLPLRSLLL</sequence>
<dbReference type="EMBL" id="HE796683">
    <property type="protein sequence ID" value="CCG99254.1"/>
    <property type="molecule type" value="Genomic_DNA"/>
</dbReference>
<reference evidence="1 2" key="1">
    <citation type="journal article" date="2012" name="J. Bacteriol.">
        <title>Genome Sequence of Fibrella aestuarina BUZ 2T, a Filamentous Marine Bacterium.</title>
        <authorList>
            <person name="Filippini M."/>
            <person name="Qi W."/>
            <person name="Blom J."/>
            <person name="Goesmann A."/>
            <person name="Smits T.H."/>
            <person name="Bagheri H.C."/>
        </authorList>
    </citation>
    <scope>NUCLEOTIDE SEQUENCE [LARGE SCALE GENOMIC DNA]</scope>
    <source>
        <strain evidence="2">BUZ 2T</strain>
    </source>
</reference>
<dbReference type="HOGENOM" id="CLU_793976_0_0_10"/>
<evidence type="ECO:0000313" key="1">
    <source>
        <dbReference type="EMBL" id="CCG99254.1"/>
    </source>
</evidence>
<protein>
    <submittedName>
        <fullName evidence="1">Uncharacterized protein</fullName>
    </submittedName>
</protein>
<gene>
    <name evidence="1" type="ORF">FAES_1244</name>
</gene>
<dbReference type="GO" id="GO:0031179">
    <property type="term" value="P:peptide modification"/>
    <property type="evidence" value="ECO:0007669"/>
    <property type="project" value="InterPro"/>
</dbReference>
<dbReference type="Pfam" id="PF05147">
    <property type="entry name" value="LANC_like"/>
    <property type="match status" value="1"/>
</dbReference>